<dbReference type="FunFam" id="2.40.10.10:FF:000038">
    <property type="entry name" value="Serine protease"/>
    <property type="match status" value="1"/>
</dbReference>
<dbReference type="PROSITE" id="PS00134">
    <property type="entry name" value="TRYPSIN_HIS"/>
    <property type="match status" value="1"/>
</dbReference>
<dbReference type="SUPFAM" id="SSF50494">
    <property type="entry name" value="Trypsin-like serine proteases"/>
    <property type="match status" value="1"/>
</dbReference>
<dbReference type="InterPro" id="IPR018114">
    <property type="entry name" value="TRYPSIN_HIS"/>
</dbReference>
<comment type="caution">
    <text evidence="7">The sequence shown here is derived from an EMBL/GenBank/DDBJ whole genome shotgun (WGS) entry which is preliminary data.</text>
</comment>
<keyword evidence="4" id="KW-0645">Protease</keyword>
<accession>A0AAV4TWM5</accession>
<keyword evidence="2" id="KW-0964">Secreted</keyword>
<organism evidence="7 8">
    <name type="scientific">Caerostris darwini</name>
    <dbReference type="NCBI Taxonomy" id="1538125"/>
    <lineage>
        <taxon>Eukaryota</taxon>
        <taxon>Metazoa</taxon>
        <taxon>Ecdysozoa</taxon>
        <taxon>Arthropoda</taxon>
        <taxon>Chelicerata</taxon>
        <taxon>Arachnida</taxon>
        <taxon>Araneae</taxon>
        <taxon>Araneomorphae</taxon>
        <taxon>Entelegynae</taxon>
        <taxon>Araneoidea</taxon>
        <taxon>Araneidae</taxon>
        <taxon>Caerostris</taxon>
    </lineage>
</organism>
<gene>
    <name evidence="7" type="ORF">CDAR_565341</name>
</gene>
<keyword evidence="8" id="KW-1185">Reference proteome</keyword>
<dbReference type="AlphaFoldDB" id="A0AAV4TWM5"/>
<evidence type="ECO:0000259" key="6">
    <source>
        <dbReference type="PROSITE" id="PS50240"/>
    </source>
</evidence>
<feature type="region of interest" description="Disordered" evidence="5">
    <location>
        <begin position="132"/>
        <end position="221"/>
    </location>
</feature>
<dbReference type="EMBL" id="BPLQ01010246">
    <property type="protein sequence ID" value="GIY49569.1"/>
    <property type="molecule type" value="Genomic_DNA"/>
</dbReference>
<keyword evidence="4" id="KW-0378">Hydrolase</keyword>
<dbReference type="PROSITE" id="PS50240">
    <property type="entry name" value="TRYPSIN_DOM"/>
    <property type="match status" value="1"/>
</dbReference>
<evidence type="ECO:0000256" key="1">
    <source>
        <dbReference type="ARBA" id="ARBA00004613"/>
    </source>
</evidence>
<dbReference type="InterPro" id="IPR001314">
    <property type="entry name" value="Peptidase_S1A"/>
</dbReference>
<feature type="compositionally biased region" description="Basic and acidic residues" evidence="5">
    <location>
        <begin position="194"/>
        <end position="221"/>
    </location>
</feature>
<dbReference type="SMART" id="SM00020">
    <property type="entry name" value="Tryp_SPc"/>
    <property type="match status" value="1"/>
</dbReference>
<dbReference type="PANTHER" id="PTHR24252">
    <property type="entry name" value="ACROSIN-RELATED"/>
    <property type="match status" value="1"/>
</dbReference>
<proteinExistence type="predicted"/>
<dbReference type="InterPro" id="IPR009003">
    <property type="entry name" value="Peptidase_S1_PA"/>
</dbReference>
<evidence type="ECO:0000256" key="4">
    <source>
        <dbReference type="RuleBase" id="RU363034"/>
    </source>
</evidence>
<reference evidence="7 8" key="1">
    <citation type="submission" date="2021-06" db="EMBL/GenBank/DDBJ databases">
        <title>Caerostris darwini draft genome.</title>
        <authorList>
            <person name="Kono N."/>
            <person name="Arakawa K."/>
        </authorList>
    </citation>
    <scope>NUCLEOTIDE SEQUENCE [LARGE SCALE GENOMIC DNA]</scope>
</reference>
<feature type="compositionally biased region" description="Basic and acidic residues" evidence="5">
    <location>
        <begin position="147"/>
        <end position="158"/>
    </location>
</feature>
<name>A0AAV4TWM5_9ARAC</name>
<dbReference type="CDD" id="cd00190">
    <property type="entry name" value="Tryp_SPc"/>
    <property type="match status" value="1"/>
</dbReference>
<evidence type="ECO:0000256" key="2">
    <source>
        <dbReference type="ARBA" id="ARBA00022525"/>
    </source>
</evidence>
<feature type="compositionally biased region" description="Polar residues" evidence="5">
    <location>
        <begin position="42"/>
        <end position="55"/>
    </location>
</feature>
<dbReference type="PANTHER" id="PTHR24252:SF7">
    <property type="entry name" value="HYALIN"/>
    <property type="match status" value="1"/>
</dbReference>
<protein>
    <submittedName>
        <fullName evidence="7">Proclotting enzyme</fullName>
    </submittedName>
</protein>
<dbReference type="InterPro" id="IPR043504">
    <property type="entry name" value="Peptidase_S1_PA_chymotrypsin"/>
</dbReference>
<comment type="subcellular location">
    <subcellularLocation>
        <location evidence="1">Secreted</location>
    </subcellularLocation>
</comment>
<dbReference type="InterPro" id="IPR001254">
    <property type="entry name" value="Trypsin_dom"/>
</dbReference>
<keyword evidence="3" id="KW-1015">Disulfide bond</keyword>
<evidence type="ECO:0000256" key="5">
    <source>
        <dbReference type="SAM" id="MobiDB-lite"/>
    </source>
</evidence>
<dbReference type="GO" id="GO:0006508">
    <property type="term" value="P:proteolysis"/>
    <property type="evidence" value="ECO:0007669"/>
    <property type="project" value="UniProtKB-KW"/>
</dbReference>
<evidence type="ECO:0000313" key="7">
    <source>
        <dbReference type="EMBL" id="GIY49569.1"/>
    </source>
</evidence>
<feature type="region of interest" description="Disordered" evidence="5">
    <location>
        <begin position="42"/>
        <end position="73"/>
    </location>
</feature>
<dbReference type="PRINTS" id="PR00722">
    <property type="entry name" value="CHYMOTRYPSIN"/>
</dbReference>
<dbReference type="GO" id="GO:0005576">
    <property type="term" value="C:extracellular region"/>
    <property type="evidence" value="ECO:0007669"/>
    <property type="project" value="UniProtKB-SubCell"/>
</dbReference>
<dbReference type="Proteomes" id="UP001054837">
    <property type="component" value="Unassembled WGS sequence"/>
</dbReference>
<evidence type="ECO:0000313" key="8">
    <source>
        <dbReference type="Proteomes" id="UP001054837"/>
    </source>
</evidence>
<feature type="domain" description="Peptidase S1" evidence="6">
    <location>
        <begin position="352"/>
        <end position="589"/>
    </location>
</feature>
<dbReference type="InterPro" id="IPR033116">
    <property type="entry name" value="TRYPSIN_SER"/>
</dbReference>
<sequence length="589" mass="66684">MNEPQYFTNGLTEFIDPAMNDFSNQHIEEKYELKHHENLEQMLNSESKTNSQQNPGEDKFIATGSTPNEHAFHNDQVFLHNKKPTKSKYDKENGKIIKSESSKNKLVKEQAEIVFQKESDVSVKLEEITDHHEKELDMSTSTSNTKLEVDPFGDKDLPKVSSAETVHNLNSDEKLKLNPRSNSSENALETEIGDSIRENEKVNSDNSEKKMEPKSQTNKRPEDFFDNVIKTEEDKNLFKMGINHVFGNDMRSFVFNPNANPLDRFQECATPKNESGVCRYVQHCMLPSILNSIQNFMDNVCIIEGRFIGVCCPEFPVWDVLVKWEDLPATFNKDNDSVEIPKDCGVGTNTRIVGGTDAGRKAWPWMVALLNNNKQFFCGGALINNRYVLTAAHCTFGNSKTQIVARLGEYDFNDPRDPHDDYRVIEIKRHGQYNRMTLRNDIALLKLEKPVVFNEFVKIICFPETPKDYIGEVVTLAGWGHTNGVLSFLASSARSDVLQEASFPIISNDQCSRTHGVSIPSSLICAAVLSEDKGACNGDSGGPLMLLDENDRWKVIGLVSWGRRGCNPKFPTVYTRITHFMDWIKKHAV</sequence>
<keyword evidence="4" id="KW-0720">Serine protease</keyword>
<dbReference type="GO" id="GO:0004252">
    <property type="term" value="F:serine-type endopeptidase activity"/>
    <property type="evidence" value="ECO:0007669"/>
    <property type="project" value="InterPro"/>
</dbReference>
<dbReference type="PROSITE" id="PS00135">
    <property type="entry name" value="TRYPSIN_SER"/>
    <property type="match status" value="1"/>
</dbReference>
<dbReference type="Pfam" id="PF00089">
    <property type="entry name" value="Trypsin"/>
    <property type="match status" value="1"/>
</dbReference>
<dbReference type="Gene3D" id="2.40.10.10">
    <property type="entry name" value="Trypsin-like serine proteases"/>
    <property type="match status" value="1"/>
</dbReference>
<evidence type="ECO:0000256" key="3">
    <source>
        <dbReference type="ARBA" id="ARBA00023157"/>
    </source>
</evidence>